<comment type="caution">
    <text evidence="1">The sequence shown here is derived from an EMBL/GenBank/DDBJ whole genome shotgun (WGS) entry which is preliminary data.</text>
</comment>
<dbReference type="EMBL" id="JBGBPQ010000024">
    <property type="protein sequence ID" value="KAL1500026.1"/>
    <property type="molecule type" value="Genomic_DNA"/>
</dbReference>
<dbReference type="Proteomes" id="UP001515480">
    <property type="component" value="Unassembled WGS sequence"/>
</dbReference>
<accession>A0AB34ILF4</accession>
<evidence type="ECO:0000313" key="2">
    <source>
        <dbReference type="Proteomes" id="UP001515480"/>
    </source>
</evidence>
<reference evidence="1 2" key="1">
    <citation type="journal article" date="2024" name="Science">
        <title>Giant polyketide synthase enzymes in the biosynthesis of giant marine polyether toxins.</title>
        <authorList>
            <person name="Fallon T.R."/>
            <person name="Shende V.V."/>
            <person name="Wierzbicki I.H."/>
            <person name="Pendleton A.L."/>
            <person name="Watervoot N.F."/>
            <person name="Auber R.P."/>
            <person name="Gonzalez D.J."/>
            <person name="Wisecaver J.H."/>
            <person name="Moore B.S."/>
        </authorList>
    </citation>
    <scope>NUCLEOTIDE SEQUENCE [LARGE SCALE GENOMIC DNA]</scope>
    <source>
        <strain evidence="1 2">12B1</strain>
    </source>
</reference>
<organism evidence="1 2">
    <name type="scientific">Prymnesium parvum</name>
    <name type="common">Toxic golden alga</name>
    <dbReference type="NCBI Taxonomy" id="97485"/>
    <lineage>
        <taxon>Eukaryota</taxon>
        <taxon>Haptista</taxon>
        <taxon>Haptophyta</taxon>
        <taxon>Prymnesiophyceae</taxon>
        <taxon>Prymnesiales</taxon>
        <taxon>Prymnesiaceae</taxon>
        <taxon>Prymnesium</taxon>
    </lineage>
</organism>
<sequence>MEIAAVIGAIVSAAEHPVAIAVGASALSKAGEDLYGKTKDHLRGSNTVGTAKSIQGWEEFTLEVREADGKLHFTSRHGTALHADQNGRVRMVQSPQLGDWEAFEVVDGGLRTAHNTFIQVTPGGSVKQNSVMGGKWEHITLVRLPNGKCAIQSGHGTYITARPP</sequence>
<gene>
    <name evidence="1" type="ORF">AB1Y20_012703</name>
</gene>
<keyword evidence="2" id="KW-1185">Reference proteome</keyword>
<name>A0AB34ILF4_PRYPA</name>
<protein>
    <recommendedName>
        <fullName evidence="3">Fascin domain-containing protein</fullName>
    </recommendedName>
</protein>
<evidence type="ECO:0008006" key="3">
    <source>
        <dbReference type="Google" id="ProtNLM"/>
    </source>
</evidence>
<evidence type="ECO:0000313" key="1">
    <source>
        <dbReference type="EMBL" id="KAL1500026.1"/>
    </source>
</evidence>
<dbReference type="InterPro" id="IPR008999">
    <property type="entry name" value="Actin-crosslinking"/>
</dbReference>
<dbReference type="SUPFAM" id="SSF50405">
    <property type="entry name" value="Actin-crosslinking proteins"/>
    <property type="match status" value="1"/>
</dbReference>
<dbReference type="CDD" id="cd00257">
    <property type="entry name" value="beta-trefoil_FSCN-like"/>
    <property type="match status" value="1"/>
</dbReference>
<dbReference type="AlphaFoldDB" id="A0AB34ILF4"/>
<proteinExistence type="predicted"/>
<dbReference type="Gene3D" id="2.80.10.50">
    <property type="match status" value="2"/>
</dbReference>